<evidence type="ECO:0000313" key="1">
    <source>
        <dbReference type="EMBL" id="MBY0205279.1"/>
    </source>
</evidence>
<dbReference type="Proteomes" id="UP000706031">
    <property type="component" value="Unassembled WGS sequence"/>
</dbReference>
<reference evidence="1 2" key="1">
    <citation type="submission" date="2020-08" db="EMBL/GenBank/DDBJ databases">
        <title>Fungal Genomes of the International Space Station.</title>
        <authorList>
            <person name="Seuylemezian A."/>
            <person name="Singh N.K."/>
            <person name="Wood J."/>
            <person name="Venkateswaran K."/>
        </authorList>
    </citation>
    <scope>NUCLEOTIDE SEQUENCE [LARGE SCALE GENOMIC DNA]</scope>
    <source>
        <strain evidence="1 2">S/N-304-OC-R4</strain>
    </source>
</reference>
<protein>
    <recommendedName>
        <fullName evidence="3">DUF551 domain-containing protein</fullName>
    </recommendedName>
</protein>
<accession>A0ABS7KMC0</accession>
<name>A0ABS7KMC0_9BACL</name>
<keyword evidence="2" id="KW-1185">Reference proteome</keyword>
<dbReference type="RefSeq" id="WP_221789793.1">
    <property type="nucleotide sequence ID" value="NZ_JACLIC010000031.1"/>
</dbReference>
<organism evidence="1 2">
    <name type="scientific">Paenibacillus cucumis</name>
    <name type="common">ex Kampfer et al. 2016</name>
    <dbReference type="NCBI Taxonomy" id="1776858"/>
    <lineage>
        <taxon>Bacteria</taxon>
        <taxon>Bacillati</taxon>
        <taxon>Bacillota</taxon>
        <taxon>Bacilli</taxon>
        <taxon>Bacillales</taxon>
        <taxon>Paenibacillaceae</taxon>
        <taxon>Paenibacillus</taxon>
    </lineage>
</organism>
<sequence>MIEWRKYDPTDRSIESHVPHLVTDGERVMVAVHAKRLEGDGYSWHRRGGYLVKDITHWVPINLPGEDT</sequence>
<proteinExistence type="predicted"/>
<gene>
    <name evidence="1" type="ORF">H7T88_18810</name>
</gene>
<evidence type="ECO:0008006" key="3">
    <source>
        <dbReference type="Google" id="ProtNLM"/>
    </source>
</evidence>
<dbReference type="EMBL" id="JACLIC010000031">
    <property type="protein sequence ID" value="MBY0205279.1"/>
    <property type="molecule type" value="Genomic_DNA"/>
</dbReference>
<evidence type="ECO:0000313" key="2">
    <source>
        <dbReference type="Proteomes" id="UP000706031"/>
    </source>
</evidence>
<comment type="caution">
    <text evidence="1">The sequence shown here is derived from an EMBL/GenBank/DDBJ whole genome shotgun (WGS) entry which is preliminary data.</text>
</comment>